<comment type="caution">
    <text evidence="1">The sequence shown here is derived from an EMBL/GenBank/DDBJ whole genome shotgun (WGS) entry which is preliminary data.</text>
</comment>
<dbReference type="Proteomes" id="UP000322245">
    <property type="component" value="Unassembled WGS sequence"/>
</dbReference>
<accession>A0A5D3AUJ0</accession>
<name>A0A5D3AUJ0_9TREE</name>
<gene>
    <name evidence="1" type="ORF">B9479_005519</name>
</gene>
<evidence type="ECO:0000313" key="1">
    <source>
        <dbReference type="EMBL" id="TYJ53833.1"/>
    </source>
</evidence>
<reference evidence="1 2" key="1">
    <citation type="submission" date="2017-05" db="EMBL/GenBank/DDBJ databases">
        <title>The Genome Sequence of Tsuchiyaea wingfieldii DSM 27421.</title>
        <authorList>
            <person name="Cuomo C."/>
            <person name="Passer A."/>
            <person name="Billmyre B."/>
            <person name="Heitman J."/>
        </authorList>
    </citation>
    <scope>NUCLEOTIDE SEQUENCE [LARGE SCALE GENOMIC DNA]</scope>
    <source>
        <strain evidence="1 2">DSM 27421</strain>
    </source>
</reference>
<sequence length="304" mass="34206">MSNTTKDPMTLNDEEVGQDSFRFYNPSTNDYTSFPTDIPDLLSASAQVYAADMDTALVWPGDQENVALSERSASVIEHARPRIDRWRSHVNALVTQIEGSLKSSPWMRQQIALLKTRPSRGPIWIRKAATINRNTLASYEKNRPDFSLSDMDQVTINFWNQRGKAASWAFNRAVTAHAVPLSLSQDITAATADFADSRSEMNISGYPVFNVPDTADTRSMRTMIEAIDLNQGTLENIQQQEQSGPVSQRQLSEVRYVSQRVRQLYDDLGWGEKDPEFKELLGTWNGSLRDLKEAGVTELADPLE</sequence>
<evidence type="ECO:0000313" key="2">
    <source>
        <dbReference type="Proteomes" id="UP000322245"/>
    </source>
</evidence>
<dbReference type="EMBL" id="NIDF01000076">
    <property type="protein sequence ID" value="TYJ53833.1"/>
    <property type="molecule type" value="Genomic_DNA"/>
</dbReference>
<organism evidence="1 2">
    <name type="scientific">Cryptococcus floricola</name>
    <dbReference type="NCBI Taxonomy" id="2591691"/>
    <lineage>
        <taxon>Eukaryota</taxon>
        <taxon>Fungi</taxon>
        <taxon>Dikarya</taxon>
        <taxon>Basidiomycota</taxon>
        <taxon>Agaricomycotina</taxon>
        <taxon>Tremellomycetes</taxon>
        <taxon>Tremellales</taxon>
        <taxon>Cryptococcaceae</taxon>
        <taxon>Cryptococcus</taxon>
    </lineage>
</organism>
<keyword evidence="2" id="KW-1185">Reference proteome</keyword>
<proteinExistence type="predicted"/>
<protein>
    <submittedName>
        <fullName evidence="1">Uncharacterized protein</fullName>
    </submittedName>
</protein>
<dbReference type="AlphaFoldDB" id="A0A5D3AUJ0"/>